<sequence>MLEHGGRLARAAREFAIPREAWLDLSTGVSPRAWPVPLVPADAWQRLPEDDDGLLDAARAYYGTRHLLPVAGSQAAIAALPRLRARSRVGVIAPGYAEHAHAWRQAGHDVVPLPLPELLARASEFDVVIVIRPNNPTGACLDRDALLDLHTVLVGAASAAIPRQRVSSSQALIAAEAAPTKAGPVAGSVAGPMAGNDPWLVVDEAFIDTRPDDSLVPHVRDGIIVLRSVGKFFGMAGARAGFIAAWPGLLDALAEVLGPWTLTGPSRYAVTQALMDRAWQVSARAWLHEASARLWTMLTKHGLRPSRGCEFFQYCERSDAAELQRSLARHAVLVRYFDAPRAVRFGLPADDAAFARLDRVLAEVMR</sequence>
<reference evidence="5 6" key="1">
    <citation type="submission" date="2023-07" db="EMBL/GenBank/DDBJ databases">
        <title>Sorghum-associated microbial communities from plants grown in Nebraska, USA.</title>
        <authorList>
            <person name="Schachtman D."/>
        </authorList>
    </citation>
    <scope>NUCLEOTIDE SEQUENCE [LARGE SCALE GENOMIC DNA]</scope>
    <source>
        <strain evidence="5 6">CC60</strain>
    </source>
</reference>
<evidence type="ECO:0000256" key="1">
    <source>
        <dbReference type="ARBA" id="ARBA00001933"/>
    </source>
</evidence>
<keyword evidence="3" id="KW-0808">Transferase</keyword>
<keyword evidence="3" id="KW-0032">Aminotransferase</keyword>
<dbReference type="SUPFAM" id="SSF53383">
    <property type="entry name" value="PLP-dependent transferases"/>
    <property type="match status" value="1"/>
</dbReference>
<keyword evidence="6" id="KW-1185">Reference proteome</keyword>
<proteinExistence type="inferred from homology"/>
<accession>A0ABT9SX71</accession>
<evidence type="ECO:0000256" key="3">
    <source>
        <dbReference type="RuleBase" id="RU000481"/>
    </source>
</evidence>
<dbReference type="InterPro" id="IPR015424">
    <property type="entry name" value="PyrdxlP-dep_Trfase"/>
</dbReference>
<comment type="similarity">
    <text evidence="3">Belongs to the class-I pyridoxal-phosphate-dependent aminotransferase family.</text>
</comment>
<dbReference type="PANTHER" id="PTHR42885:SF1">
    <property type="entry name" value="THREONINE-PHOSPHATE DECARBOXYLASE"/>
    <property type="match status" value="1"/>
</dbReference>
<name>A0ABT9SX71_9GAMM</name>
<dbReference type="PROSITE" id="PS00105">
    <property type="entry name" value="AA_TRANSFER_CLASS_1"/>
    <property type="match status" value="1"/>
</dbReference>
<dbReference type="RefSeq" id="WP_306849065.1">
    <property type="nucleotide sequence ID" value="NZ_JAUSSK010000002.1"/>
</dbReference>
<dbReference type="Gene3D" id="3.40.640.10">
    <property type="entry name" value="Type I PLP-dependent aspartate aminotransferase-like (Major domain)"/>
    <property type="match status" value="2"/>
</dbReference>
<dbReference type="CDD" id="cd00609">
    <property type="entry name" value="AAT_like"/>
    <property type="match status" value="1"/>
</dbReference>
<evidence type="ECO:0000313" key="5">
    <source>
        <dbReference type="EMBL" id="MDQ0009586.1"/>
    </source>
</evidence>
<dbReference type="InterPro" id="IPR004839">
    <property type="entry name" value="Aminotransferase_I/II_large"/>
</dbReference>
<evidence type="ECO:0000259" key="4">
    <source>
        <dbReference type="Pfam" id="PF00155"/>
    </source>
</evidence>
<evidence type="ECO:0000256" key="2">
    <source>
        <dbReference type="ARBA" id="ARBA00022898"/>
    </source>
</evidence>
<dbReference type="Pfam" id="PF00155">
    <property type="entry name" value="Aminotran_1_2"/>
    <property type="match status" value="2"/>
</dbReference>
<evidence type="ECO:0000313" key="6">
    <source>
        <dbReference type="Proteomes" id="UP001237737"/>
    </source>
</evidence>
<dbReference type="PANTHER" id="PTHR42885">
    <property type="entry name" value="HISTIDINOL-PHOSPHATE AMINOTRANSFERASE-RELATED"/>
    <property type="match status" value="1"/>
</dbReference>
<feature type="domain" description="Aminotransferase class I/classII large" evidence="4">
    <location>
        <begin position="66"/>
        <end position="151"/>
    </location>
</feature>
<comment type="cofactor">
    <cofactor evidence="1 3">
        <name>pyridoxal 5'-phosphate</name>
        <dbReference type="ChEBI" id="CHEBI:597326"/>
    </cofactor>
</comment>
<keyword evidence="2" id="KW-0663">Pyridoxal phosphate</keyword>
<gene>
    <name evidence="5" type="ORF">J2T07_001763</name>
</gene>
<dbReference type="EC" id="2.6.1.-" evidence="3"/>
<feature type="domain" description="Aminotransferase class I/classII large" evidence="4">
    <location>
        <begin position="199"/>
        <end position="346"/>
    </location>
</feature>
<organism evidence="5 6">
    <name type="scientific">Luteibacter jiangsuensis</name>
    <dbReference type="NCBI Taxonomy" id="637577"/>
    <lineage>
        <taxon>Bacteria</taxon>
        <taxon>Pseudomonadati</taxon>
        <taxon>Pseudomonadota</taxon>
        <taxon>Gammaproteobacteria</taxon>
        <taxon>Lysobacterales</taxon>
        <taxon>Rhodanobacteraceae</taxon>
        <taxon>Luteibacter</taxon>
    </lineage>
</organism>
<dbReference type="InterPro" id="IPR004838">
    <property type="entry name" value="NHTrfase_class1_PyrdxlP-BS"/>
</dbReference>
<dbReference type="InterPro" id="IPR015422">
    <property type="entry name" value="PyrdxlP-dep_Trfase_small"/>
</dbReference>
<dbReference type="Gene3D" id="3.90.1150.10">
    <property type="entry name" value="Aspartate Aminotransferase, domain 1"/>
    <property type="match status" value="1"/>
</dbReference>
<protein>
    <recommendedName>
        <fullName evidence="3">Aminotransferase</fullName>
        <ecNumber evidence="3">2.6.1.-</ecNumber>
    </recommendedName>
</protein>
<dbReference type="EMBL" id="JAUSSK010000002">
    <property type="protein sequence ID" value="MDQ0009586.1"/>
    <property type="molecule type" value="Genomic_DNA"/>
</dbReference>
<comment type="caution">
    <text evidence="5">The sequence shown here is derived from an EMBL/GenBank/DDBJ whole genome shotgun (WGS) entry which is preliminary data.</text>
</comment>
<dbReference type="InterPro" id="IPR015421">
    <property type="entry name" value="PyrdxlP-dep_Trfase_major"/>
</dbReference>
<dbReference type="Proteomes" id="UP001237737">
    <property type="component" value="Unassembled WGS sequence"/>
</dbReference>